<dbReference type="InterPro" id="IPR001623">
    <property type="entry name" value="DnaJ_domain"/>
</dbReference>
<dbReference type="SUPFAM" id="SSF46565">
    <property type="entry name" value="Chaperone J-domain"/>
    <property type="match status" value="1"/>
</dbReference>
<dbReference type="GO" id="GO:0072583">
    <property type="term" value="P:clathrin-dependent endocytosis"/>
    <property type="evidence" value="ECO:0007669"/>
    <property type="project" value="TreeGrafter"/>
</dbReference>
<proteinExistence type="predicted"/>
<evidence type="ECO:0000259" key="3">
    <source>
        <dbReference type="PROSITE" id="PS50076"/>
    </source>
</evidence>
<feature type="region of interest" description="Disordered" evidence="2">
    <location>
        <begin position="893"/>
        <end position="982"/>
    </location>
</feature>
<dbReference type="PANTHER" id="PTHR23172:SF93">
    <property type="entry name" value="AUXILIN-LIKE PROTEIN"/>
    <property type="match status" value="1"/>
</dbReference>
<dbReference type="GO" id="GO:0072318">
    <property type="term" value="P:clathrin coat disassembly"/>
    <property type="evidence" value="ECO:0007669"/>
    <property type="project" value="TreeGrafter"/>
</dbReference>
<dbReference type="Gene3D" id="1.10.287.110">
    <property type="entry name" value="DnaJ domain"/>
    <property type="match status" value="1"/>
</dbReference>
<gene>
    <name evidence="4" type="ORF">RJT34_25743</name>
</gene>
<feature type="coiled-coil region" evidence="1">
    <location>
        <begin position="1279"/>
        <end position="1308"/>
    </location>
</feature>
<feature type="coiled-coil region" evidence="1">
    <location>
        <begin position="1199"/>
        <end position="1231"/>
    </location>
</feature>
<sequence>MLAFSLSFVTPIVNSKDLENGSGPANKAKAGTAVFLIELEKRRSIKAGGYASSIHTLQFSQALSLFHVAFAYQLLEISQSSVVLLVTSPSETEDNSYESVTRIAGCRSPFHTFFLLLSLSNVSCFFSVSDSAESVLHSKKKQREEEEEPRRRRRMEFGAATATLTKKLSNGYGVSGRSAYDGVFATPVKLRAQSFSSQFDDYREIFGGAAGASLGSSIPILELPELNERKKMNDVRRSKLDYSKVFGGFGNPEAAVPFEELVLTAEPKEKDSFTSRASTRSKVKEENQSFQEDCRNDSKEIPVASQSSNGAKRINMSYNRVNPGSENGTNGTTHIAQLHAVPAYTRLIEEVNPVKMNRANKAIPVAQDTYSGSHCNEGIKEGVHSTKSFTGTSLDDPEKQSSNNGVEVKKRSDSIDLFFDACDGSHGTHHVNVPPSETSAGNLSTGDAMRSMPVNYQAFKSGTPEGIVGADSPPYLDDMVDSNSEAAASVAALTRAIEEAQVRLKVAKESMRRKKEGFPDRVKHKSNIKLKAEGKKEAKVAYRTVKLEEANTRQMFGEMHALPKASFEVAKSTMRVEQARLDLGAKEAVQDSQKKMKLTQAEDEEVVEQKEADHKGKVLEHKEAENNKEELYINNTGRDASDKPEESNHKIEVAKEYRAQENYGGKIHADNETSACEELVQETKHRCQVVDEAKLIQETLDNGKTDKKLKVNEGREVEHKVIPFHQLGDCESNLSWPGLITGNESKVAYKKPDEGGKKVEGSYELDECKINMGAIQEQGEVEKNIALELKRSVDRVAMSCEQGECESTELLEPINNEYERVFSQHGSDLMNMENETEILECVEDRKRSDESGFLDINQETENSCQREATDNTFSNIPVQDILKDNVDHIHSEEEFSERNTEDSESDGNDRVPDAQASENELEGATHPMEESTRERLDNKEPVEVITVIQSDPSYEEIKVEEAGKTTEISSSNEADATEMSDKTQVADTVIANEEIPEVTPEVHSCDLHDDVMVASAASFQHQYEDMSSVQVTNDFQDKHASKISVSVQGALEFDEVVDQMQNIFETDTVEDAARNIDETDKEVGPNQDQRWEKAEDDCSPTMLIEETILESVEICEDAEEATVAINEEVDENQSNFSSEENLFDNEHNAEVSQIPSTSEWKPIPFNEEEIKPIHSNIKENCQASMPMEEQEADGNMHKVELRRENLKKLEAKEREREREKEKLAVERAIREARERAFADARERAALERAATEARQKNTSDGRERIGKTSQVNEKTPAEKAAMNAKIKAERAAVERATAEARARALERALSEKAASEARKYDKSDAERGALRDNGMKQNFHSKSFSYGEVRDSTDVFDGANGDSAQRCKARSERHQRIGERVRIAEALDADVKRWSSGKAGNLRALLSTLQYILGPDSGWQPIPLTDIVTTTAVRKAYRKATLFVHPDKLQQRGASIQQKYICEKVFDLLKEAWNRFNMEER</sequence>
<feature type="coiled-coil region" evidence="1">
    <location>
        <begin position="490"/>
        <end position="517"/>
    </location>
</feature>
<protein>
    <recommendedName>
        <fullName evidence="3">J domain-containing protein</fullName>
    </recommendedName>
</protein>
<comment type="caution">
    <text evidence="4">The sequence shown here is derived from an EMBL/GenBank/DDBJ whole genome shotgun (WGS) entry which is preliminary data.</text>
</comment>
<feature type="compositionally biased region" description="Basic and acidic residues" evidence="2">
    <location>
        <begin position="282"/>
        <end position="296"/>
    </location>
</feature>
<feature type="region of interest" description="Disordered" evidence="2">
    <location>
        <begin position="386"/>
        <end position="408"/>
    </location>
</feature>
<dbReference type="InterPro" id="IPR036869">
    <property type="entry name" value="J_dom_sf"/>
</dbReference>
<keyword evidence="5" id="KW-1185">Reference proteome</keyword>
<feature type="domain" description="J" evidence="3">
    <location>
        <begin position="1417"/>
        <end position="1481"/>
    </location>
</feature>
<feature type="region of interest" description="Disordered" evidence="2">
    <location>
        <begin position="270"/>
        <end position="296"/>
    </location>
</feature>
<dbReference type="GO" id="GO:0031982">
    <property type="term" value="C:vesicle"/>
    <property type="evidence" value="ECO:0007669"/>
    <property type="project" value="TreeGrafter"/>
</dbReference>
<feature type="compositionally biased region" description="Basic and acidic residues" evidence="2">
    <location>
        <begin position="927"/>
        <end position="942"/>
    </location>
</feature>
<accession>A0AAN9ILH6</accession>
<evidence type="ECO:0000313" key="5">
    <source>
        <dbReference type="Proteomes" id="UP001359559"/>
    </source>
</evidence>
<feature type="compositionally biased region" description="Basic and acidic residues" evidence="2">
    <location>
        <begin position="893"/>
        <end position="912"/>
    </location>
</feature>
<feature type="compositionally biased region" description="Basic and acidic residues" evidence="2">
    <location>
        <begin position="955"/>
        <end position="964"/>
    </location>
</feature>
<keyword evidence="1" id="KW-0175">Coiled coil</keyword>
<evidence type="ECO:0000256" key="1">
    <source>
        <dbReference type="SAM" id="Coils"/>
    </source>
</evidence>
<evidence type="ECO:0000256" key="2">
    <source>
        <dbReference type="SAM" id="MobiDB-lite"/>
    </source>
</evidence>
<dbReference type="EMBL" id="JAYKXN010000006">
    <property type="protein sequence ID" value="KAK7280676.1"/>
    <property type="molecule type" value="Genomic_DNA"/>
</dbReference>
<evidence type="ECO:0000313" key="4">
    <source>
        <dbReference type="EMBL" id="KAK7280676.1"/>
    </source>
</evidence>
<organism evidence="4 5">
    <name type="scientific">Clitoria ternatea</name>
    <name type="common">Butterfly pea</name>
    <dbReference type="NCBI Taxonomy" id="43366"/>
    <lineage>
        <taxon>Eukaryota</taxon>
        <taxon>Viridiplantae</taxon>
        <taxon>Streptophyta</taxon>
        <taxon>Embryophyta</taxon>
        <taxon>Tracheophyta</taxon>
        <taxon>Spermatophyta</taxon>
        <taxon>Magnoliopsida</taxon>
        <taxon>eudicotyledons</taxon>
        <taxon>Gunneridae</taxon>
        <taxon>Pentapetalae</taxon>
        <taxon>rosids</taxon>
        <taxon>fabids</taxon>
        <taxon>Fabales</taxon>
        <taxon>Fabaceae</taxon>
        <taxon>Papilionoideae</taxon>
        <taxon>50 kb inversion clade</taxon>
        <taxon>NPAAA clade</taxon>
        <taxon>indigoferoid/millettioid clade</taxon>
        <taxon>Phaseoleae</taxon>
        <taxon>Clitoria</taxon>
    </lineage>
</organism>
<feature type="compositionally biased region" description="Basic and acidic residues" evidence="2">
    <location>
        <begin position="1248"/>
        <end position="1266"/>
    </location>
</feature>
<feature type="region of interest" description="Disordered" evidence="2">
    <location>
        <begin position="856"/>
        <end position="879"/>
    </location>
</feature>
<dbReference type="GO" id="GO:0005737">
    <property type="term" value="C:cytoplasm"/>
    <property type="evidence" value="ECO:0007669"/>
    <property type="project" value="TreeGrafter"/>
</dbReference>
<dbReference type="GO" id="GO:0030276">
    <property type="term" value="F:clathrin binding"/>
    <property type="evidence" value="ECO:0007669"/>
    <property type="project" value="TreeGrafter"/>
</dbReference>
<name>A0AAN9ILH6_CLITE</name>
<dbReference type="PROSITE" id="PS50076">
    <property type="entry name" value="DNAJ_2"/>
    <property type="match status" value="1"/>
</dbReference>
<feature type="compositionally biased region" description="Polar residues" evidence="2">
    <location>
        <begin position="857"/>
        <end position="877"/>
    </location>
</feature>
<feature type="region of interest" description="Disordered" evidence="2">
    <location>
        <begin position="1248"/>
        <end position="1278"/>
    </location>
</feature>
<dbReference type="Proteomes" id="UP001359559">
    <property type="component" value="Unassembled WGS sequence"/>
</dbReference>
<dbReference type="PANTHER" id="PTHR23172">
    <property type="entry name" value="AUXILIN/CYCLIN G-ASSOCIATED KINASE-RELATED"/>
    <property type="match status" value="1"/>
</dbReference>
<reference evidence="4 5" key="1">
    <citation type="submission" date="2024-01" db="EMBL/GenBank/DDBJ databases">
        <title>The genomes of 5 underutilized Papilionoideae crops provide insights into root nodulation and disease resistance.</title>
        <authorList>
            <person name="Yuan L."/>
        </authorList>
    </citation>
    <scope>NUCLEOTIDE SEQUENCE [LARGE SCALE GENOMIC DNA]</scope>
    <source>
        <strain evidence="4">LY-2023</strain>
        <tissue evidence="4">Leaf</tissue>
    </source>
</reference>